<name>A0A426Z495_ENSVE</name>
<feature type="region of interest" description="Disordered" evidence="1">
    <location>
        <begin position="1"/>
        <end position="32"/>
    </location>
</feature>
<dbReference type="AlphaFoldDB" id="A0A426Z495"/>
<evidence type="ECO:0000313" key="3">
    <source>
        <dbReference type="Proteomes" id="UP000287651"/>
    </source>
</evidence>
<evidence type="ECO:0000313" key="2">
    <source>
        <dbReference type="EMBL" id="RRT58791.1"/>
    </source>
</evidence>
<gene>
    <name evidence="2" type="ORF">B296_00041931</name>
</gene>
<proteinExistence type="predicted"/>
<organism evidence="2 3">
    <name type="scientific">Ensete ventricosum</name>
    <name type="common">Abyssinian banana</name>
    <name type="synonym">Musa ensete</name>
    <dbReference type="NCBI Taxonomy" id="4639"/>
    <lineage>
        <taxon>Eukaryota</taxon>
        <taxon>Viridiplantae</taxon>
        <taxon>Streptophyta</taxon>
        <taxon>Embryophyta</taxon>
        <taxon>Tracheophyta</taxon>
        <taxon>Spermatophyta</taxon>
        <taxon>Magnoliopsida</taxon>
        <taxon>Liliopsida</taxon>
        <taxon>Zingiberales</taxon>
        <taxon>Musaceae</taxon>
        <taxon>Ensete</taxon>
    </lineage>
</organism>
<dbReference type="EMBL" id="AMZH03008510">
    <property type="protein sequence ID" value="RRT58791.1"/>
    <property type="molecule type" value="Genomic_DNA"/>
</dbReference>
<reference evidence="2 3" key="1">
    <citation type="journal article" date="2014" name="Agronomy (Basel)">
        <title>A Draft Genome Sequence for Ensete ventricosum, the Drought-Tolerant Tree Against Hunger.</title>
        <authorList>
            <person name="Harrison J."/>
            <person name="Moore K.A."/>
            <person name="Paszkiewicz K."/>
            <person name="Jones T."/>
            <person name="Grant M."/>
            <person name="Ambacheew D."/>
            <person name="Muzemil S."/>
            <person name="Studholme D.J."/>
        </authorList>
    </citation>
    <scope>NUCLEOTIDE SEQUENCE [LARGE SCALE GENOMIC DNA]</scope>
</reference>
<sequence length="93" mass="10376">MREDVPSPQAGEESPTGEDDVHATRGQGRREERKYVSSSSFFFSSSSFYFVPFSPSIDRQRSILVVPPGSRQFAYRSTAGPVRTGLYEVLPGR</sequence>
<accession>A0A426Z495</accession>
<feature type="compositionally biased region" description="Basic and acidic residues" evidence="1">
    <location>
        <begin position="19"/>
        <end position="32"/>
    </location>
</feature>
<comment type="caution">
    <text evidence="2">The sequence shown here is derived from an EMBL/GenBank/DDBJ whole genome shotgun (WGS) entry which is preliminary data.</text>
</comment>
<dbReference type="Proteomes" id="UP000287651">
    <property type="component" value="Unassembled WGS sequence"/>
</dbReference>
<protein>
    <submittedName>
        <fullName evidence="2">Uncharacterized protein</fullName>
    </submittedName>
</protein>
<evidence type="ECO:0000256" key="1">
    <source>
        <dbReference type="SAM" id="MobiDB-lite"/>
    </source>
</evidence>